<dbReference type="AlphaFoldDB" id="A0A495A886"/>
<gene>
    <name evidence="3" type="ORF">C1C97_000575</name>
</gene>
<dbReference type="InterPro" id="IPR055765">
    <property type="entry name" value="DUF7341"/>
</dbReference>
<dbReference type="InterPro" id="IPR055764">
    <property type="entry name" value="DUF7340"/>
</dbReference>
<dbReference type="Pfam" id="PF24030">
    <property type="entry name" value="DUF7341"/>
    <property type="match status" value="1"/>
</dbReference>
<evidence type="ECO:0000259" key="1">
    <source>
        <dbReference type="Pfam" id="PF24029"/>
    </source>
</evidence>
<organism evidence="3 4">
    <name type="scientific">Kocuria tytonis</name>
    <dbReference type="NCBI Taxonomy" id="2054280"/>
    <lineage>
        <taxon>Bacteria</taxon>
        <taxon>Bacillati</taxon>
        <taxon>Actinomycetota</taxon>
        <taxon>Actinomycetes</taxon>
        <taxon>Micrococcales</taxon>
        <taxon>Micrococcaceae</taxon>
        <taxon>Kocuria</taxon>
    </lineage>
</organism>
<evidence type="ECO:0000313" key="4">
    <source>
        <dbReference type="Proteomes" id="UP000249516"/>
    </source>
</evidence>
<evidence type="ECO:0000259" key="2">
    <source>
        <dbReference type="Pfam" id="PF24030"/>
    </source>
</evidence>
<dbReference type="Pfam" id="PF24029">
    <property type="entry name" value="DUF7340"/>
    <property type="match status" value="1"/>
</dbReference>
<proteinExistence type="predicted"/>
<feature type="domain" description="DUF7341" evidence="2">
    <location>
        <begin position="4"/>
        <end position="125"/>
    </location>
</feature>
<reference evidence="3 4" key="1">
    <citation type="submission" date="2018-10" db="EMBL/GenBank/DDBJ databases">
        <title>Kocuria tytouropygialis sp. nov., isolated from the uropygial gland of an American barn owl (Tyto furcata).</title>
        <authorList>
            <person name="Braun M.S."/>
            <person name="Wang E."/>
            <person name="Zimmermann S."/>
            <person name="Wagner H."/>
            <person name="Wink M."/>
        </authorList>
    </citation>
    <scope>NUCLEOTIDE SEQUENCE [LARGE SCALE GENOMIC DNA]</scope>
    <source>
        <strain evidence="3 4">442</strain>
    </source>
</reference>
<protein>
    <submittedName>
        <fullName evidence="3">Uncharacterized protein</fullName>
    </submittedName>
</protein>
<dbReference type="RefSeq" id="WP_121029580.1">
    <property type="nucleotide sequence ID" value="NZ_PNJG02000001.1"/>
</dbReference>
<sequence length="203" mass="22010">MTLLAETVHQLTRTHKVRIPGTEHPAQYADALPLLEQLRMLIRGTGHGGQEIGGAGGGSKPPINLRALDLWTEITTTVNQGWPGAGRPVTQSVPVGFKLRAWAEHDPENVRLTDQCLAWAEQITRAIHPVKRIDIMGTCPSCQCTHVMNTDPETGEHTYNHALTAYTEPAHVACGVCGTTWEGQAIHHLRGLVRGPAETASAE</sequence>
<comment type="caution">
    <text evidence="3">The sequence shown here is derived from an EMBL/GenBank/DDBJ whole genome shotgun (WGS) entry which is preliminary data.</text>
</comment>
<feature type="domain" description="DUF7340" evidence="1">
    <location>
        <begin position="132"/>
        <end position="191"/>
    </location>
</feature>
<dbReference type="EMBL" id="PNJG02000001">
    <property type="protein sequence ID" value="RKQ36216.1"/>
    <property type="molecule type" value="Genomic_DNA"/>
</dbReference>
<keyword evidence="4" id="KW-1185">Reference proteome</keyword>
<evidence type="ECO:0000313" key="3">
    <source>
        <dbReference type="EMBL" id="RKQ36216.1"/>
    </source>
</evidence>
<dbReference type="Proteomes" id="UP000249516">
    <property type="component" value="Unassembled WGS sequence"/>
</dbReference>
<accession>A0A495A886</accession>
<dbReference type="OrthoDB" id="4945572at2"/>
<name>A0A495A886_9MICC</name>